<dbReference type="RefSeq" id="WP_155474515.1">
    <property type="nucleotide sequence ID" value="NZ_WNKU01000001.1"/>
</dbReference>
<sequence>MKRKIVTINEEKCNGCGLCITACHEGALQLINGKAKLVSDAYCDGLGDCLPECPTNAITLEERDANPFDEVAVKQRMEEAKKANAEAPIPCGCPGTHARVFERLPMKETKIPQGTAVISNVSASANAGDGFNAESQLRQWPCQLKLVSPRAPFFDNCHLLIAADCTAFAYVGIHQDFMQNKITLIGCPKLDAVEYAEKLTEILNAHDIQSLTVLRMEVPCCGGIVNSVKKALTVSGKVLPWQVVTIGTDGRIVNRI</sequence>
<dbReference type="PANTHER" id="PTHR42895:SF1">
    <property type="entry name" value="IRON-SULFUR CLUSTER PROTEIN"/>
    <property type="match status" value="1"/>
</dbReference>
<name>A0A6I3SBC1_HELMO</name>
<proteinExistence type="predicted"/>
<dbReference type="EMBL" id="WNKU01000001">
    <property type="protein sequence ID" value="MTV47383.1"/>
    <property type="molecule type" value="Genomic_DNA"/>
</dbReference>
<accession>A0A6I3SBC1</accession>
<dbReference type="PANTHER" id="PTHR42895">
    <property type="entry name" value="IRON-SULFUR CLUSTER-BINDING PROTEIN-RELATED"/>
    <property type="match status" value="1"/>
</dbReference>
<feature type="domain" description="4Fe-4S ferredoxin-type" evidence="1">
    <location>
        <begin position="34"/>
        <end position="63"/>
    </location>
</feature>
<evidence type="ECO:0000313" key="3">
    <source>
        <dbReference type="Proteomes" id="UP000430670"/>
    </source>
</evidence>
<reference evidence="2 3" key="1">
    <citation type="submission" date="2019-11" db="EMBL/GenBank/DDBJ databases">
        <title>Whole-genome sequence of a the green, strictly anaerobic photosynthetic bacterium Heliobacillus mobilis DSM 6151.</title>
        <authorList>
            <person name="Kyndt J.A."/>
            <person name="Meyer T.E."/>
        </authorList>
    </citation>
    <scope>NUCLEOTIDE SEQUENCE [LARGE SCALE GENOMIC DNA]</scope>
    <source>
        <strain evidence="2 3">DSM 6151</strain>
    </source>
</reference>
<dbReference type="OrthoDB" id="9795268at2"/>
<dbReference type="SUPFAM" id="SSF54862">
    <property type="entry name" value="4Fe-4S ferredoxins"/>
    <property type="match status" value="1"/>
</dbReference>
<evidence type="ECO:0000259" key="1">
    <source>
        <dbReference type="PROSITE" id="PS51379"/>
    </source>
</evidence>
<comment type="caution">
    <text evidence="2">The sequence shown here is derived from an EMBL/GenBank/DDBJ whole genome shotgun (WGS) entry which is preliminary data.</text>
</comment>
<gene>
    <name evidence="2" type="ORF">GJ688_00125</name>
</gene>
<dbReference type="PROSITE" id="PS51379">
    <property type="entry name" value="4FE4S_FER_2"/>
    <property type="match status" value="2"/>
</dbReference>
<protein>
    <submittedName>
        <fullName evidence="2">Ferredoxin</fullName>
    </submittedName>
</protein>
<organism evidence="2 3">
    <name type="scientific">Heliobacterium mobile</name>
    <name type="common">Heliobacillus mobilis</name>
    <dbReference type="NCBI Taxonomy" id="28064"/>
    <lineage>
        <taxon>Bacteria</taxon>
        <taxon>Bacillati</taxon>
        <taxon>Bacillota</taxon>
        <taxon>Clostridia</taxon>
        <taxon>Eubacteriales</taxon>
        <taxon>Heliobacteriaceae</taxon>
        <taxon>Heliobacterium</taxon>
    </lineage>
</organism>
<evidence type="ECO:0000313" key="2">
    <source>
        <dbReference type="EMBL" id="MTV47383.1"/>
    </source>
</evidence>
<dbReference type="Pfam" id="PF12837">
    <property type="entry name" value="Fer4_6"/>
    <property type="match status" value="1"/>
</dbReference>
<dbReference type="Proteomes" id="UP000430670">
    <property type="component" value="Unassembled WGS sequence"/>
</dbReference>
<keyword evidence="3" id="KW-1185">Reference proteome</keyword>
<dbReference type="AlphaFoldDB" id="A0A6I3SBC1"/>
<feature type="domain" description="4Fe-4S ferredoxin-type" evidence="1">
    <location>
        <begin position="4"/>
        <end position="33"/>
    </location>
</feature>
<dbReference type="InterPro" id="IPR052911">
    <property type="entry name" value="Corrinoid_activation_enz"/>
</dbReference>
<dbReference type="InterPro" id="IPR017896">
    <property type="entry name" value="4Fe4S_Fe-S-bd"/>
</dbReference>
<dbReference type="Gene3D" id="3.30.70.20">
    <property type="match status" value="1"/>
</dbReference>